<name>A0A3N4ZAJ7_9MICO</name>
<dbReference type="AlphaFoldDB" id="A0A3N4ZAJ7"/>
<organism evidence="1 2">
    <name type="scientific">Georgenia muralis</name>
    <dbReference type="NCBI Taxonomy" id="154117"/>
    <lineage>
        <taxon>Bacteria</taxon>
        <taxon>Bacillati</taxon>
        <taxon>Actinomycetota</taxon>
        <taxon>Actinomycetes</taxon>
        <taxon>Micrococcales</taxon>
        <taxon>Bogoriellaceae</taxon>
        <taxon>Georgenia</taxon>
    </lineage>
</organism>
<comment type="caution">
    <text evidence="1">The sequence shown here is derived from an EMBL/GenBank/DDBJ whole genome shotgun (WGS) entry which is preliminary data.</text>
</comment>
<dbReference type="EMBL" id="RKRA01000001">
    <property type="protein sequence ID" value="RPF28270.1"/>
    <property type="molecule type" value="Genomic_DNA"/>
</dbReference>
<dbReference type="Proteomes" id="UP000280726">
    <property type="component" value="Unassembled WGS sequence"/>
</dbReference>
<sequence>MTASGKAFEVTVVEAPEELCADLQAPSASLAGRFPIVVVAMEQCTDEDRAVVEPLRPATDLSVMLDGRYADFTGEYGLRLERIILTALRTAMAAGRP</sequence>
<gene>
    <name evidence="1" type="ORF">EDD32_2793</name>
</gene>
<protein>
    <submittedName>
        <fullName evidence="1">Uncharacterized protein</fullName>
    </submittedName>
</protein>
<keyword evidence="2" id="KW-1185">Reference proteome</keyword>
<accession>A0A3N4ZAJ7</accession>
<proteinExistence type="predicted"/>
<evidence type="ECO:0000313" key="2">
    <source>
        <dbReference type="Proteomes" id="UP000280726"/>
    </source>
</evidence>
<reference evidence="1 2" key="1">
    <citation type="submission" date="2018-11" db="EMBL/GenBank/DDBJ databases">
        <title>Sequencing the genomes of 1000 actinobacteria strains.</title>
        <authorList>
            <person name="Klenk H.-P."/>
        </authorList>
    </citation>
    <scope>NUCLEOTIDE SEQUENCE [LARGE SCALE GENOMIC DNA]</scope>
    <source>
        <strain evidence="1 2">DSM 14418</strain>
    </source>
</reference>
<evidence type="ECO:0000313" key="1">
    <source>
        <dbReference type="EMBL" id="RPF28270.1"/>
    </source>
</evidence>